<organism evidence="8 9">
    <name type="scientific">Kitasatospora arboriphila</name>
    <dbReference type="NCBI Taxonomy" id="258052"/>
    <lineage>
        <taxon>Bacteria</taxon>
        <taxon>Bacillati</taxon>
        <taxon>Actinomycetota</taxon>
        <taxon>Actinomycetes</taxon>
        <taxon>Kitasatosporales</taxon>
        <taxon>Streptomycetaceae</taxon>
        <taxon>Kitasatospora</taxon>
    </lineage>
</organism>
<comment type="similarity">
    <text evidence="1">Belongs to the sigma-70 factor family. ECF subfamily.</text>
</comment>
<feature type="compositionally biased region" description="Basic and acidic residues" evidence="5">
    <location>
        <begin position="178"/>
        <end position="198"/>
    </location>
</feature>
<accession>A0ABN1TIW3</accession>
<dbReference type="SUPFAM" id="SSF88659">
    <property type="entry name" value="Sigma3 and sigma4 domains of RNA polymerase sigma factors"/>
    <property type="match status" value="1"/>
</dbReference>
<dbReference type="InterPro" id="IPR007627">
    <property type="entry name" value="RNA_pol_sigma70_r2"/>
</dbReference>
<evidence type="ECO:0000256" key="4">
    <source>
        <dbReference type="ARBA" id="ARBA00023163"/>
    </source>
</evidence>
<dbReference type="InterPro" id="IPR013324">
    <property type="entry name" value="RNA_pol_sigma_r3/r4-like"/>
</dbReference>
<dbReference type="RefSeq" id="WP_344623894.1">
    <property type="nucleotide sequence ID" value="NZ_BAAALD010000021.1"/>
</dbReference>
<dbReference type="InterPro" id="IPR013325">
    <property type="entry name" value="RNA_pol_sigma_r2"/>
</dbReference>
<protein>
    <submittedName>
        <fullName evidence="8">Sigma-70 family RNA polymerase sigma factor</fullName>
    </submittedName>
</protein>
<name>A0ABN1TIW3_9ACTN</name>
<reference evidence="8 9" key="1">
    <citation type="journal article" date="2019" name="Int. J. Syst. Evol. Microbiol.">
        <title>The Global Catalogue of Microorganisms (GCM) 10K type strain sequencing project: providing services to taxonomists for standard genome sequencing and annotation.</title>
        <authorList>
            <consortium name="The Broad Institute Genomics Platform"/>
            <consortium name="The Broad Institute Genome Sequencing Center for Infectious Disease"/>
            <person name="Wu L."/>
            <person name="Ma J."/>
        </authorList>
    </citation>
    <scope>NUCLEOTIDE SEQUENCE [LARGE SCALE GENOMIC DNA]</scope>
    <source>
        <strain evidence="8 9">JCM 13002</strain>
    </source>
</reference>
<evidence type="ECO:0000256" key="3">
    <source>
        <dbReference type="ARBA" id="ARBA00023082"/>
    </source>
</evidence>
<dbReference type="PANTHER" id="PTHR43133:SF25">
    <property type="entry name" value="RNA POLYMERASE SIGMA FACTOR RFAY-RELATED"/>
    <property type="match status" value="1"/>
</dbReference>
<sequence>MPRQQDPAGDRRAFAALFDEHARTVYAHAARSTGDRHVADDVVSLTFLEAWRLRDKLRGEVLNPRAWLLGIATNVLRNTARAARRHRAAMARMPAREPVPDFADEVVGRIADAETAAAALRALGQLRRSEREVFTLVVWSGLGYAEAAQALGVPVGTVRSRLSRAREKLRRSVAVQETPDRKAVEPRRGRGHHLDDSRLPAGRKP</sequence>
<gene>
    <name evidence="8" type="ORF">GCM10009663_27870</name>
</gene>
<dbReference type="PANTHER" id="PTHR43133">
    <property type="entry name" value="RNA POLYMERASE ECF-TYPE SIGMA FACTO"/>
    <property type="match status" value="1"/>
</dbReference>
<dbReference type="InterPro" id="IPR013249">
    <property type="entry name" value="RNA_pol_sigma70_r4_t2"/>
</dbReference>
<evidence type="ECO:0000256" key="2">
    <source>
        <dbReference type="ARBA" id="ARBA00023015"/>
    </source>
</evidence>
<keyword evidence="4" id="KW-0804">Transcription</keyword>
<dbReference type="InterPro" id="IPR014284">
    <property type="entry name" value="RNA_pol_sigma-70_dom"/>
</dbReference>
<dbReference type="Gene3D" id="1.10.1740.10">
    <property type="match status" value="1"/>
</dbReference>
<evidence type="ECO:0000259" key="6">
    <source>
        <dbReference type="Pfam" id="PF04542"/>
    </source>
</evidence>
<evidence type="ECO:0000313" key="9">
    <source>
        <dbReference type="Proteomes" id="UP001499987"/>
    </source>
</evidence>
<dbReference type="NCBIfam" id="TIGR02937">
    <property type="entry name" value="sigma70-ECF"/>
    <property type="match status" value="1"/>
</dbReference>
<dbReference type="InterPro" id="IPR039425">
    <property type="entry name" value="RNA_pol_sigma-70-like"/>
</dbReference>
<feature type="domain" description="RNA polymerase sigma factor 70 region 4 type 2" evidence="7">
    <location>
        <begin position="118"/>
        <end position="169"/>
    </location>
</feature>
<keyword evidence="3" id="KW-0731">Sigma factor</keyword>
<dbReference type="Proteomes" id="UP001499987">
    <property type="component" value="Unassembled WGS sequence"/>
</dbReference>
<dbReference type="Pfam" id="PF04542">
    <property type="entry name" value="Sigma70_r2"/>
    <property type="match status" value="1"/>
</dbReference>
<dbReference type="Pfam" id="PF08281">
    <property type="entry name" value="Sigma70_r4_2"/>
    <property type="match status" value="1"/>
</dbReference>
<dbReference type="Gene3D" id="1.10.10.10">
    <property type="entry name" value="Winged helix-like DNA-binding domain superfamily/Winged helix DNA-binding domain"/>
    <property type="match status" value="1"/>
</dbReference>
<evidence type="ECO:0000313" key="8">
    <source>
        <dbReference type="EMBL" id="GAA1083183.1"/>
    </source>
</evidence>
<feature type="domain" description="RNA polymerase sigma-70 region 2" evidence="6">
    <location>
        <begin position="17"/>
        <end position="85"/>
    </location>
</feature>
<proteinExistence type="inferred from homology"/>
<dbReference type="SUPFAM" id="SSF88946">
    <property type="entry name" value="Sigma2 domain of RNA polymerase sigma factors"/>
    <property type="match status" value="1"/>
</dbReference>
<evidence type="ECO:0000256" key="5">
    <source>
        <dbReference type="SAM" id="MobiDB-lite"/>
    </source>
</evidence>
<comment type="caution">
    <text evidence="8">The sequence shown here is derived from an EMBL/GenBank/DDBJ whole genome shotgun (WGS) entry which is preliminary data.</text>
</comment>
<keyword evidence="2" id="KW-0805">Transcription regulation</keyword>
<dbReference type="CDD" id="cd06171">
    <property type="entry name" value="Sigma70_r4"/>
    <property type="match status" value="1"/>
</dbReference>
<dbReference type="InterPro" id="IPR036388">
    <property type="entry name" value="WH-like_DNA-bd_sf"/>
</dbReference>
<dbReference type="EMBL" id="BAAALD010000021">
    <property type="protein sequence ID" value="GAA1083183.1"/>
    <property type="molecule type" value="Genomic_DNA"/>
</dbReference>
<feature type="region of interest" description="Disordered" evidence="5">
    <location>
        <begin position="168"/>
        <end position="205"/>
    </location>
</feature>
<keyword evidence="9" id="KW-1185">Reference proteome</keyword>
<evidence type="ECO:0000259" key="7">
    <source>
        <dbReference type="Pfam" id="PF08281"/>
    </source>
</evidence>
<evidence type="ECO:0000256" key="1">
    <source>
        <dbReference type="ARBA" id="ARBA00010641"/>
    </source>
</evidence>